<dbReference type="GO" id="GO:0005634">
    <property type="term" value="C:nucleus"/>
    <property type="evidence" value="ECO:0007669"/>
    <property type="project" value="UniProtKB-SubCell"/>
</dbReference>
<dbReference type="SMART" id="SM00066">
    <property type="entry name" value="GAL4"/>
    <property type="match status" value="1"/>
</dbReference>
<feature type="domain" description="Zn(2)-C6 fungal-type" evidence="4">
    <location>
        <begin position="10"/>
        <end position="38"/>
    </location>
</feature>
<accession>A0AAD5BCE4</accession>
<feature type="compositionally biased region" description="Polar residues" evidence="3">
    <location>
        <begin position="96"/>
        <end position="115"/>
    </location>
</feature>
<keyword evidence="2" id="KW-0539">Nucleus</keyword>
<evidence type="ECO:0000313" key="5">
    <source>
        <dbReference type="EMBL" id="KAI5953062.1"/>
    </source>
</evidence>
<dbReference type="EMBL" id="JAIHNG010000140">
    <property type="protein sequence ID" value="KAI5953062.1"/>
    <property type="molecule type" value="Genomic_DNA"/>
</dbReference>
<evidence type="ECO:0000256" key="3">
    <source>
        <dbReference type="SAM" id="MobiDB-lite"/>
    </source>
</evidence>
<comment type="subcellular location">
    <subcellularLocation>
        <location evidence="1">Nucleus</location>
    </subcellularLocation>
</comment>
<evidence type="ECO:0000256" key="2">
    <source>
        <dbReference type="ARBA" id="ARBA00023242"/>
    </source>
</evidence>
<dbReference type="Pfam" id="PF11951">
    <property type="entry name" value="Fungal_trans_2"/>
    <property type="match status" value="1"/>
</dbReference>
<dbReference type="InterPro" id="IPR001138">
    <property type="entry name" value="Zn2Cys6_DnaBD"/>
</dbReference>
<dbReference type="Gene3D" id="4.10.240.10">
    <property type="entry name" value="Zn(2)-C6 fungal-type DNA-binding domain"/>
    <property type="match status" value="1"/>
</dbReference>
<dbReference type="Pfam" id="PF00172">
    <property type="entry name" value="Zn_clus"/>
    <property type="match status" value="1"/>
</dbReference>
<organism evidence="5 6">
    <name type="scientific">Candida theae</name>
    <dbReference type="NCBI Taxonomy" id="1198502"/>
    <lineage>
        <taxon>Eukaryota</taxon>
        <taxon>Fungi</taxon>
        <taxon>Dikarya</taxon>
        <taxon>Ascomycota</taxon>
        <taxon>Saccharomycotina</taxon>
        <taxon>Pichiomycetes</taxon>
        <taxon>Debaryomycetaceae</taxon>
        <taxon>Candida/Lodderomyces clade</taxon>
        <taxon>Candida</taxon>
    </lineage>
</organism>
<name>A0AAD5BCE4_9ASCO</name>
<gene>
    <name evidence="5" type="ORF">KGF57_004054</name>
</gene>
<dbReference type="PROSITE" id="PS50048">
    <property type="entry name" value="ZN2_CY6_FUNGAL_2"/>
    <property type="match status" value="1"/>
</dbReference>
<feature type="region of interest" description="Disordered" evidence="3">
    <location>
        <begin position="52"/>
        <end position="130"/>
    </location>
</feature>
<proteinExistence type="predicted"/>
<evidence type="ECO:0000256" key="1">
    <source>
        <dbReference type="ARBA" id="ARBA00004123"/>
    </source>
</evidence>
<dbReference type="PANTHER" id="PTHR37534:SF46">
    <property type="entry name" value="ZN(II)2CYS6 TRANSCRIPTION FACTOR (EUROFUNG)"/>
    <property type="match status" value="1"/>
</dbReference>
<evidence type="ECO:0000313" key="6">
    <source>
        <dbReference type="Proteomes" id="UP001204833"/>
    </source>
</evidence>
<keyword evidence="6" id="KW-1185">Reference proteome</keyword>
<dbReference type="GO" id="GO:0008270">
    <property type="term" value="F:zinc ion binding"/>
    <property type="evidence" value="ECO:0007669"/>
    <property type="project" value="InterPro"/>
</dbReference>
<protein>
    <recommendedName>
        <fullName evidence="4">Zn(2)-C6 fungal-type domain-containing protein</fullName>
    </recommendedName>
</protein>
<dbReference type="PANTHER" id="PTHR37534">
    <property type="entry name" value="TRANSCRIPTIONAL ACTIVATOR PROTEIN UGA3"/>
    <property type="match status" value="1"/>
</dbReference>
<dbReference type="GO" id="GO:0000981">
    <property type="term" value="F:DNA-binding transcription factor activity, RNA polymerase II-specific"/>
    <property type="evidence" value="ECO:0007669"/>
    <property type="project" value="InterPro"/>
</dbReference>
<sequence length="626" mass="71564">MGKITRVRTGCWTCKRRHRKCDETKPECNNCKNTGRKCEGYGIRLSFDFFQQGGGKKRKPLTPLGKEEESEKAATGFQHGRVTEQPVNEIPEQPSKEYSSQYPNELATHSSNHSGRSPGIEFPKTLNEEPTFQTPTPLLQAVSSSANLNQFSNALFEDLQSIFSSINEPSTNGASSDDQISPTMSERHNFDFQIIDFMDKSQIFDANHKLLLKNSDSSNNAPNSALAAPPDTTTLFAMSYQEENMMLKHFFKKLLPLLDGHPKSPWPDLALQYCDFDIARSCFISLACIHLYESRAGGNDLYQKGLAHINNTMDHLIHYIRENSAKMNNEPHANDVFTDQSKKRVSHFVILVLINVHLLFAVVEKGKSSIAREFFKIFTTICKDPVFYNQVLMTSEKRRSLAVVLSWYDTVSAIVSPDCRLPFCLPQWYSKATDDVSTSKMMGCPGEIFVAMAEVCQLRNKKYNNLLTGEDKNVAYTRIRYSLMSYRDYVLDYDKDRNEPYTNRLKCALCWSLAVWITLNRVVEPDNYQTTNQKLTSEFIDTYDSMDPKSSLVTQMVWPVYAVGCECKNEWERSYLIKFMDNLYENTKMGTTASLKEIVLNVWDTGISQEEYLVDWLGKEVDYLPL</sequence>
<reference evidence="5 6" key="1">
    <citation type="journal article" date="2022" name="DNA Res.">
        <title>Genome analysis of five recently described species of the CUG-Ser clade uncovers Candida theae as a new hybrid lineage with pathogenic potential in the Candida parapsilosis species complex.</title>
        <authorList>
            <person name="Mixao V."/>
            <person name="Del Olmo V."/>
            <person name="Hegedusova E."/>
            <person name="Saus E."/>
            <person name="Pryszcz L."/>
            <person name="Cillingova A."/>
            <person name="Nosek J."/>
            <person name="Gabaldon T."/>
        </authorList>
    </citation>
    <scope>NUCLEOTIDE SEQUENCE [LARGE SCALE GENOMIC DNA]</scope>
    <source>
        <strain evidence="5 6">CBS 12239</strain>
    </source>
</reference>
<comment type="caution">
    <text evidence="5">The sequence shown here is derived from an EMBL/GenBank/DDBJ whole genome shotgun (WGS) entry which is preliminary data.</text>
</comment>
<dbReference type="RefSeq" id="XP_051607475.1">
    <property type="nucleotide sequence ID" value="XM_051753536.1"/>
</dbReference>
<dbReference type="Proteomes" id="UP001204833">
    <property type="component" value="Unassembled WGS sequence"/>
</dbReference>
<dbReference type="PROSITE" id="PS00463">
    <property type="entry name" value="ZN2_CY6_FUNGAL_1"/>
    <property type="match status" value="1"/>
</dbReference>
<dbReference type="SUPFAM" id="SSF57701">
    <property type="entry name" value="Zn2/Cys6 DNA-binding domain"/>
    <property type="match status" value="1"/>
</dbReference>
<evidence type="ECO:0000259" key="4">
    <source>
        <dbReference type="PROSITE" id="PS50048"/>
    </source>
</evidence>
<dbReference type="AlphaFoldDB" id="A0AAD5BCE4"/>
<dbReference type="GeneID" id="76152112"/>
<dbReference type="InterPro" id="IPR036864">
    <property type="entry name" value="Zn2-C6_fun-type_DNA-bd_sf"/>
</dbReference>
<dbReference type="InterPro" id="IPR021858">
    <property type="entry name" value="Fun_TF"/>
</dbReference>
<dbReference type="CDD" id="cd00067">
    <property type="entry name" value="GAL4"/>
    <property type="match status" value="1"/>
</dbReference>